<evidence type="ECO:0000256" key="8">
    <source>
        <dbReference type="NCBIfam" id="TIGR00019"/>
    </source>
</evidence>
<dbReference type="InterPro" id="IPR045853">
    <property type="entry name" value="Pep_chain_release_fac_I_sf"/>
</dbReference>
<feature type="modified residue" description="N5-methylglutamine" evidence="7">
    <location>
        <position position="237"/>
    </location>
</feature>
<dbReference type="Pfam" id="PF00472">
    <property type="entry name" value="RF-1"/>
    <property type="match status" value="1"/>
</dbReference>
<dbReference type="Pfam" id="PF03462">
    <property type="entry name" value="PCRF"/>
    <property type="match status" value="1"/>
</dbReference>
<evidence type="ECO:0000313" key="12">
    <source>
        <dbReference type="Proteomes" id="UP000027318"/>
    </source>
</evidence>
<dbReference type="PANTHER" id="PTHR43804:SF7">
    <property type="entry name" value="LD18447P"/>
    <property type="match status" value="1"/>
</dbReference>
<feature type="region of interest" description="Disordered" evidence="9">
    <location>
        <begin position="285"/>
        <end position="306"/>
    </location>
</feature>
<protein>
    <recommendedName>
        <fullName evidence="7 8">Peptide chain release factor 1</fullName>
        <shortName evidence="7">RF-1</shortName>
    </recommendedName>
</protein>
<keyword evidence="12" id="KW-1185">Reference proteome</keyword>
<dbReference type="GO" id="GO:0016149">
    <property type="term" value="F:translation release factor activity, codon specific"/>
    <property type="evidence" value="ECO:0007669"/>
    <property type="project" value="UniProtKB-UniRule"/>
</dbReference>
<evidence type="ECO:0000256" key="7">
    <source>
        <dbReference type="HAMAP-Rule" id="MF_00093"/>
    </source>
</evidence>
<dbReference type="FunFam" id="3.30.70.1660:FF:000004">
    <property type="entry name" value="Peptide chain release factor 1"/>
    <property type="match status" value="1"/>
</dbReference>
<dbReference type="EMBL" id="JMSZ01000016">
    <property type="protein sequence ID" value="KDE40404.1"/>
    <property type="molecule type" value="Genomic_DNA"/>
</dbReference>
<accession>A0A063Y3Y9</accession>
<comment type="PTM">
    <text evidence="7">Methylated by PrmC. Methylation increases the termination efficiency of RF1.</text>
</comment>
<evidence type="ECO:0000313" key="11">
    <source>
        <dbReference type="EMBL" id="KDE40404.1"/>
    </source>
</evidence>
<organism evidence="11 12">
    <name type="scientific">Nitrincola lacisaponensis</name>
    <dbReference type="NCBI Taxonomy" id="267850"/>
    <lineage>
        <taxon>Bacteria</taxon>
        <taxon>Pseudomonadati</taxon>
        <taxon>Pseudomonadota</taxon>
        <taxon>Gammaproteobacteria</taxon>
        <taxon>Oceanospirillales</taxon>
        <taxon>Oceanospirillaceae</taxon>
        <taxon>Nitrincola</taxon>
    </lineage>
</organism>
<keyword evidence="5 7" id="KW-0963">Cytoplasm</keyword>
<comment type="similarity">
    <text evidence="3 7">Belongs to the prokaryotic/mitochondrial release factor family.</text>
</comment>
<sequence>MKASIRNRLETLAERFEELSALLSDAGVISDQASFRRYSVEYAELEPVVEHYREWCQTLADHETAQSMAQDSDPEMRAMAQEEIEVALQRRTELERALQLLLLPKDPNDDRNVFLEVRAGTGGDEAAIFAGDLFRMYSRYAELQGWRVEIISASEGEHGGFKEVISRISGQQVYARLKFESGAHRVQRVPETESQGRIHTSACTVAVLPELDEAAAIEINKADLRVDTFRASGAGGQHINKTDSAIRITHLPSGLVVECQDERSQHKNRAKALALLASRLQQAETDRQHAAQASTRKSLVGSGDRSERIRTYNFPQGRVTDHRINLTLYKLNEVMTGDLASVIEPLRNEYQAEQLGALSDEG</sequence>
<proteinExistence type="inferred from homology"/>
<evidence type="ECO:0000256" key="9">
    <source>
        <dbReference type="SAM" id="MobiDB-lite"/>
    </source>
</evidence>
<evidence type="ECO:0000256" key="4">
    <source>
        <dbReference type="ARBA" id="ARBA00022481"/>
    </source>
</evidence>
<evidence type="ECO:0000256" key="3">
    <source>
        <dbReference type="ARBA" id="ARBA00010835"/>
    </source>
</evidence>
<dbReference type="OrthoDB" id="9806673at2"/>
<comment type="caution">
    <text evidence="11">The sequence shown here is derived from an EMBL/GenBank/DDBJ whole genome shotgun (WGS) entry which is preliminary data.</text>
</comment>
<dbReference type="PANTHER" id="PTHR43804">
    <property type="entry name" value="LD18447P"/>
    <property type="match status" value="1"/>
</dbReference>
<dbReference type="HAMAP" id="MF_00093">
    <property type="entry name" value="Rel_fac_1"/>
    <property type="match status" value="1"/>
</dbReference>
<evidence type="ECO:0000256" key="1">
    <source>
        <dbReference type="ARBA" id="ARBA00002986"/>
    </source>
</evidence>
<dbReference type="InterPro" id="IPR004373">
    <property type="entry name" value="RF-1"/>
</dbReference>
<comment type="subcellular location">
    <subcellularLocation>
        <location evidence="2 7">Cytoplasm</location>
    </subcellularLocation>
</comment>
<keyword evidence="4 7" id="KW-0488">Methylation</keyword>
<name>A0A063Y3Y9_9GAMM</name>
<dbReference type="PROSITE" id="PS00745">
    <property type="entry name" value="RF_PROK_I"/>
    <property type="match status" value="1"/>
</dbReference>
<reference evidence="11 12" key="1">
    <citation type="journal article" date="2005" name="Int. J. Syst. Evol. Microbiol.">
        <title>Nitrincola lacisaponensis gen. nov., sp. nov., a novel alkaliphilic bacterium isolated from an alkaline, saline lake.</title>
        <authorList>
            <person name="Dimitriu P.A."/>
            <person name="Shukla S.K."/>
            <person name="Conradt J."/>
            <person name="Marquez M.C."/>
            <person name="Ventosa A."/>
            <person name="Maglia A."/>
            <person name="Peyton B.M."/>
            <person name="Pinkart H.C."/>
            <person name="Mormile M.R."/>
        </authorList>
    </citation>
    <scope>NUCLEOTIDE SEQUENCE [LARGE SCALE GENOMIC DNA]</scope>
    <source>
        <strain evidence="11 12">4CA</strain>
    </source>
</reference>
<dbReference type="STRING" id="267850.ADINL_0996"/>
<evidence type="ECO:0000256" key="6">
    <source>
        <dbReference type="ARBA" id="ARBA00022917"/>
    </source>
</evidence>
<keyword evidence="6 7" id="KW-0648">Protein biosynthesis</keyword>
<dbReference type="InterPro" id="IPR050057">
    <property type="entry name" value="Prokaryotic/Mito_RF"/>
</dbReference>
<dbReference type="Proteomes" id="UP000027318">
    <property type="component" value="Unassembled WGS sequence"/>
</dbReference>
<dbReference type="FunFam" id="3.30.160.20:FF:000004">
    <property type="entry name" value="Peptide chain release factor 1"/>
    <property type="match status" value="1"/>
</dbReference>
<dbReference type="SUPFAM" id="SSF75620">
    <property type="entry name" value="Release factor"/>
    <property type="match status" value="1"/>
</dbReference>
<dbReference type="FunFam" id="3.30.70.1660:FF:000002">
    <property type="entry name" value="Peptide chain release factor 1"/>
    <property type="match status" value="1"/>
</dbReference>
<dbReference type="Gene3D" id="3.30.70.1660">
    <property type="match status" value="2"/>
</dbReference>
<dbReference type="InterPro" id="IPR005139">
    <property type="entry name" value="PCRF"/>
</dbReference>
<dbReference type="Gene3D" id="6.10.140.1950">
    <property type="match status" value="1"/>
</dbReference>
<dbReference type="NCBIfam" id="NF001859">
    <property type="entry name" value="PRK00591.1"/>
    <property type="match status" value="1"/>
</dbReference>
<feature type="domain" description="Prokaryotic-type class I peptide chain release factors" evidence="10">
    <location>
        <begin position="230"/>
        <end position="246"/>
    </location>
</feature>
<gene>
    <name evidence="7" type="primary">prfA</name>
    <name evidence="11" type="ORF">ADINL_0996</name>
</gene>
<dbReference type="AlphaFoldDB" id="A0A063Y3Y9"/>
<comment type="function">
    <text evidence="1 7">Peptide chain release factor 1 directs the termination of translation in response to the peptide chain termination codons UAG and UAA.</text>
</comment>
<dbReference type="NCBIfam" id="TIGR00019">
    <property type="entry name" value="prfA"/>
    <property type="match status" value="1"/>
</dbReference>
<evidence type="ECO:0000256" key="5">
    <source>
        <dbReference type="ARBA" id="ARBA00022490"/>
    </source>
</evidence>
<dbReference type="SMART" id="SM00937">
    <property type="entry name" value="PCRF"/>
    <property type="match status" value="1"/>
</dbReference>
<dbReference type="GO" id="GO:0005829">
    <property type="term" value="C:cytosol"/>
    <property type="evidence" value="ECO:0007669"/>
    <property type="project" value="UniProtKB-ARBA"/>
</dbReference>
<evidence type="ECO:0000256" key="2">
    <source>
        <dbReference type="ARBA" id="ARBA00004496"/>
    </source>
</evidence>
<dbReference type="Gene3D" id="3.30.160.20">
    <property type="match status" value="1"/>
</dbReference>
<dbReference type="RefSeq" id="WP_036544522.1">
    <property type="nucleotide sequence ID" value="NZ_JBKBNO010000001.1"/>
</dbReference>
<dbReference type="InterPro" id="IPR000352">
    <property type="entry name" value="Pep_chain_release_fac_I"/>
</dbReference>
<dbReference type="PATRIC" id="fig|267850.7.peg.990"/>
<evidence type="ECO:0000259" key="10">
    <source>
        <dbReference type="PROSITE" id="PS00745"/>
    </source>
</evidence>